<accession>A0A645JJP3</accession>
<protein>
    <submittedName>
        <fullName evidence="1">Uncharacterized protein</fullName>
    </submittedName>
</protein>
<name>A0A645JJP3_9ZZZZ</name>
<proteinExistence type="predicted"/>
<comment type="caution">
    <text evidence="1">The sequence shown here is derived from an EMBL/GenBank/DDBJ whole genome shotgun (WGS) entry which is preliminary data.</text>
</comment>
<dbReference type="AlphaFoldDB" id="A0A645JJP3"/>
<dbReference type="AntiFam" id="ANF00159">
    <property type="entry name" value="Shadow ORF (opposite uvrA)"/>
</dbReference>
<gene>
    <name evidence="1" type="ORF">SDC9_211098</name>
</gene>
<dbReference type="EMBL" id="VSSQ01142597">
    <property type="protein sequence ID" value="MPN63340.1"/>
    <property type="molecule type" value="Genomic_DNA"/>
</dbReference>
<sequence length="86" mass="9728">MFNHQQRITGISEPFQRFQQAVVITLMQADTWLIQNIEYADQPGANLSGQSDPLSFTARQCTRRTVKGQVVQADVDQKAKPGIDFF</sequence>
<organism evidence="1">
    <name type="scientific">bioreactor metagenome</name>
    <dbReference type="NCBI Taxonomy" id="1076179"/>
    <lineage>
        <taxon>unclassified sequences</taxon>
        <taxon>metagenomes</taxon>
        <taxon>ecological metagenomes</taxon>
    </lineage>
</organism>
<reference evidence="1" key="1">
    <citation type="submission" date="2019-08" db="EMBL/GenBank/DDBJ databases">
        <authorList>
            <person name="Kucharzyk K."/>
            <person name="Murdoch R.W."/>
            <person name="Higgins S."/>
            <person name="Loffler F."/>
        </authorList>
    </citation>
    <scope>NUCLEOTIDE SEQUENCE</scope>
</reference>
<evidence type="ECO:0000313" key="1">
    <source>
        <dbReference type="EMBL" id="MPN63340.1"/>
    </source>
</evidence>